<dbReference type="SUPFAM" id="SSF88697">
    <property type="entry name" value="PUA domain-like"/>
    <property type="match status" value="1"/>
</dbReference>
<evidence type="ECO:0000313" key="1">
    <source>
        <dbReference type="EMBL" id="OGC45511.1"/>
    </source>
</evidence>
<reference evidence="1 2" key="1">
    <citation type="journal article" date="2016" name="Nat. Commun.">
        <title>Thousands of microbial genomes shed light on interconnected biogeochemical processes in an aquifer system.</title>
        <authorList>
            <person name="Anantharaman K."/>
            <person name="Brown C.T."/>
            <person name="Hug L.A."/>
            <person name="Sharon I."/>
            <person name="Castelle C.J."/>
            <person name="Probst A.J."/>
            <person name="Thomas B.C."/>
            <person name="Singh A."/>
            <person name="Wilkins M.J."/>
            <person name="Karaoz U."/>
            <person name="Brodie E.L."/>
            <person name="Williams K.H."/>
            <person name="Hubbard S.S."/>
            <person name="Banfield J.F."/>
        </authorList>
    </citation>
    <scope>NUCLEOTIDE SEQUENCE [LARGE SCALE GENOMIC DNA]</scope>
</reference>
<protein>
    <recommendedName>
        <fullName evidence="3">ASCH domain-containing protein</fullName>
    </recommendedName>
</protein>
<gene>
    <name evidence="1" type="ORF">A2V49_04770</name>
</gene>
<dbReference type="Proteomes" id="UP000178615">
    <property type="component" value="Unassembled WGS sequence"/>
</dbReference>
<name>A0A1F4UKM2_UNCKA</name>
<dbReference type="EMBL" id="MEUV01000030">
    <property type="protein sequence ID" value="OGC45511.1"/>
    <property type="molecule type" value="Genomic_DNA"/>
</dbReference>
<evidence type="ECO:0008006" key="3">
    <source>
        <dbReference type="Google" id="ProtNLM"/>
    </source>
</evidence>
<accession>A0A1F4UKM2</accession>
<organism evidence="1 2">
    <name type="scientific">candidate division WWE3 bacterium RBG_19FT_COMBO_34_6</name>
    <dbReference type="NCBI Taxonomy" id="1802612"/>
    <lineage>
        <taxon>Bacteria</taxon>
        <taxon>Katanobacteria</taxon>
    </lineage>
</organism>
<evidence type="ECO:0000313" key="2">
    <source>
        <dbReference type="Proteomes" id="UP000178615"/>
    </source>
</evidence>
<dbReference type="AlphaFoldDB" id="A0A1F4UKM2"/>
<comment type="caution">
    <text evidence="1">The sequence shown here is derived from an EMBL/GenBank/DDBJ whole genome shotgun (WGS) entry which is preliminary data.</text>
</comment>
<dbReference type="InterPro" id="IPR015947">
    <property type="entry name" value="PUA-like_sf"/>
</dbReference>
<sequence>MDHVAIMKKQWNLSPKILEGAKTVESRWYKHKIAPWNKIKIGDAIYFKDSGNPITIRAVVSKVIQFEIENNQQAFNIMNKYSMDDLGTKTLSKDINNYISDKNYAIFIHFSKVKKVKPFEIDKKGFGMQCSWLTVESIDKIKKA</sequence>
<proteinExistence type="predicted"/>
<dbReference type="Gene3D" id="2.30.130.30">
    <property type="entry name" value="Hypothetical protein"/>
    <property type="match status" value="1"/>
</dbReference>